<evidence type="ECO:0000313" key="3">
    <source>
        <dbReference type="Proteomes" id="UP000240908"/>
    </source>
</evidence>
<dbReference type="AlphaFoldDB" id="A0A2R4NTD2"/>
<protein>
    <submittedName>
        <fullName evidence="2">ABC transporter</fullName>
    </submittedName>
</protein>
<organism evidence="2 4">
    <name type="scientific">Yersinia massiliensis</name>
    <dbReference type="NCBI Taxonomy" id="419257"/>
    <lineage>
        <taxon>Bacteria</taxon>
        <taxon>Pseudomonadati</taxon>
        <taxon>Pseudomonadota</taxon>
        <taxon>Gammaproteobacteria</taxon>
        <taxon>Enterobacterales</taxon>
        <taxon>Yersiniaceae</taxon>
        <taxon>Yersinia</taxon>
    </lineage>
</organism>
<evidence type="ECO:0000313" key="2">
    <source>
        <dbReference type="EMBL" id="NIL26600.1"/>
    </source>
</evidence>
<proteinExistence type="predicted"/>
<keyword evidence="3" id="KW-1185">Reference proteome</keyword>
<dbReference type="EMBL" id="CP028487">
    <property type="protein sequence ID" value="AVX39395.1"/>
    <property type="molecule type" value="Genomic_DNA"/>
</dbReference>
<evidence type="ECO:0000313" key="1">
    <source>
        <dbReference type="EMBL" id="AVX39395.1"/>
    </source>
</evidence>
<dbReference type="KEGG" id="yma:DA391_18010"/>
<dbReference type="EMBL" id="JAASAN010000003">
    <property type="protein sequence ID" value="NIL26600.1"/>
    <property type="molecule type" value="Genomic_DNA"/>
</dbReference>
<dbReference type="RefSeq" id="WP_050285896.1">
    <property type="nucleotide sequence ID" value="NZ_CABHYR010000091.1"/>
</dbReference>
<dbReference type="Proteomes" id="UP000698240">
    <property type="component" value="Unassembled WGS sequence"/>
</dbReference>
<reference evidence="2" key="2">
    <citation type="submission" date="2020-03" db="EMBL/GenBank/DDBJ databases">
        <authorList>
            <person name="Kislichkina A."/>
            <person name="Dentovskaya S."/>
            <person name="Shaikhutdinov R."/>
            <person name="Ivanov S."/>
            <person name="Sizova A."/>
            <person name="Solomentsev V."/>
            <person name="Bogun A."/>
        </authorList>
    </citation>
    <scope>NUCLEOTIDE SEQUENCE</scope>
    <source>
        <strain evidence="2">SCPM-O-B-8025</strain>
    </source>
</reference>
<sequence>MRLLAVWGYFAWKNQLDKLAFRGRVFARWQAQLAIWLLRHGDYRFLLMLGALRRAFGLTARQQKNLARVAAANSQCLLVGHKSLLVGHKSLLAGQKSPSARDFIRTAQRRQILELAATYGQNKQVLAQLASCTQQLDSHVKALHDAGSPVILAPLHMVSDVLAGMVGAGVYPGQATVVVSASAEAYEEQARQMGGVNISYCSIHADSRAIAGNLMDAIMETADHKRNMMVFPDITPDYTVNNRMAETAKMSCQLFNRPANLHSGIIRMARALSAQVVFYYLYYDKEIKIHIYPALSAREVKKKLPELIETSMTQHPQDWLLWHSHSLFFINE</sequence>
<evidence type="ECO:0000313" key="4">
    <source>
        <dbReference type="Proteomes" id="UP000698240"/>
    </source>
</evidence>
<accession>A0A2R4NTD2</accession>
<gene>
    <name evidence="1" type="ORF">DA391_18010</name>
    <name evidence="2" type="ORF">HB980_08575</name>
</gene>
<reference evidence="1" key="1">
    <citation type="journal article" date="2018" name="Genome Announc.">
        <title>First complete genome sequence of Yersinia massiliensis.</title>
        <authorList>
            <person name="Thomas M.C."/>
            <person name="Arling V."/>
            <person name="Goji N."/>
            <person name="Janzen T.W."/>
            <person name="Duceppe M.-O."/>
            <person name="Mathews A."/>
            <person name="Carrillo C."/>
            <person name="Amoako K."/>
        </authorList>
    </citation>
    <scope>NUCLEOTIDE SEQUENCE</scope>
    <source>
        <strain evidence="1">GTA</strain>
    </source>
</reference>
<dbReference type="Proteomes" id="UP000240908">
    <property type="component" value="Chromosome"/>
</dbReference>
<name>A0A2R4NTD2_9GAMM</name>